<dbReference type="PANTHER" id="PTHR10272">
    <property type="entry name" value="PLATELET-ACTIVATING FACTOR ACETYLHYDROLASE"/>
    <property type="match status" value="1"/>
</dbReference>
<gene>
    <name evidence="5" type="ORF">EKG83_41300</name>
</gene>
<name>A0A5Q0HFC8_SACSY</name>
<dbReference type="KEGG" id="ssyi:EKG83_41300"/>
<evidence type="ECO:0000256" key="2">
    <source>
        <dbReference type="ARBA" id="ARBA00022963"/>
    </source>
</evidence>
<keyword evidence="3" id="KW-0443">Lipid metabolism</keyword>
<protein>
    <submittedName>
        <fullName evidence="5">Alpha/beta hydrolase</fullName>
    </submittedName>
</protein>
<dbReference type="OrthoDB" id="569821at2"/>
<evidence type="ECO:0000256" key="4">
    <source>
        <dbReference type="SAM" id="MobiDB-lite"/>
    </source>
</evidence>
<evidence type="ECO:0000313" key="6">
    <source>
        <dbReference type="Proteomes" id="UP000325787"/>
    </source>
</evidence>
<evidence type="ECO:0000313" key="5">
    <source>
        <dbReference type="EMBL" id="QFZ24819.1"/>
    </source>
</evidence>
<keyword evidence="2" id="KW-0442">Lipid degradation</keyword>
<dbReference type="Pfam" id="PF03403">
    <property type="entry name" value="PAF-AH_p_II"/>
    <property type="match status" value="1"/>
</dbReference>
<organism evidence="5 6">
    <name type="scientific">Saccharothrix syringae</name>
    <name type="common">Nocardiopsis syringae</name>
    <dbReference type="NCBI Taxonomy" id="103733"/>
    <lineage>
        <taxon>Bacteria</taxon>
        <taxon>Bacillati</taxon>
        <taxon>Actinomycetota</taxon>
        <taxon>Actinomycetes</taxon>
        <taxon>Pseudonocardiales</taxon>
        <taxon>Pseudonocardiaceae</taxon>
        <taxon>Saccharothrix</taxon>
    </lineage>
</organism>
<reference evidence="6" key="1">
    <citation type="journal article" date="2021" name="Curr. Microbiol.">
        <title>Complete genome of nocamycin-producing strain Saccharothrix syringae NRRL B-16468 reveals the biosynthetic potential for secondary metabolites.</title>
        <authorList>
            <person name="Mo X."/>
            <person name="Yang S."/>
        </authorList>
    </citation>
    <scope>NUCLEOTIDE SEQUENCE [LARGE SCALE GENOMIC DNA]</scope>
    <source>
        <strain evidence="6">ATCC 51364 / DSM 43886 / JCM 6844 / KCTC 9398 / NBRC 14523 / NRRL B-16468 / INA 2240</strain>
    </source>
</reference>
<dbReference type="GO" id="GO:0003847">
    <property type="term" value="F:1-alkyl-2-acetylglycerophosphocholine esterase activity"/>
    <property type="evidence" value="ECO:0007669"/>
    <property type="project" value="TreeGrafter"/>
</dbReference>
<proteinExistence type="predicted"/>
<keyword evidence="6" id="KW-1185">Reference proteome</keyword>
<dbReference type="AlphaFoldDB" id="A0A5Q0HFC8"/>
<evidence type="ECO:0000256" key="3">
    <source>
        <dbReference type="ARBA" id="ARBA00023098"/>
    </source>
</evidence>
<dbReference type="Proteomes" id="UP000325787">
    <property type="component" value="Chromosome"/>
</dbReference>
<feature type="region of interest" description="Disordered" evidence="4">
    <location>
        <begin position="1"/>
        <end position="30"/>
    </location>
</feature>
<sequence>MAGTAQAAPAPRSTASHSTALQPTASHSAALQPTALQPTAPWQTTSPPTAPTARAAPELRLPAPTGPHRVGVTTLHLVDRSRTDPWPDAAGGPRELVASVFYPARDVGGHPVAPQLPPGAAAVYGGVAPVFTPGLPTAGVDWAATRTHAHTDAPARAVRAPVVLYSPGAGDPRGLGTSLAEELASRGYVVVAVDHAGETSAVEFPDGRVRPIALTGDPRTDRATYRTMVETRLADTRFVVDQVEALAAGGNPNADGRPLPEGLARAVDVRRIGAYGQGMGGTTAAEALLEDRRLDAAINLEGYLDHLPERPGEPGELLPVARDGVDRPLLLVGTDGFRDARHERAWSALLAHGTGCVRWHQLHDASHWVLTDFAALAPQLQEAGLMTQADRNRLVGAMAPTRSVPLVRGLVVSFLDRHLRR</sequence>
<dbReference type="PANTHER" id="PTHR10272:SF0">
    <property type="entry name" value="PLATELET-ACTIVATING FACTOR ACETYLHYDROLASE"/>
    <property type="match status" value="1"/>
</dbReference>
<feature type="compositionally biased region" description="Polar residues" evidence="4">
    <location>
        <begin position="13"/>
        <end position="30"/>
    </location>
</feature>
<dbReference type="SUPFAM" id="SSF53474">
    <property type="entry name" value="alpha/beta-Hydrolases"/>
    <property type="match status" value="1"/>
</dbReference>
<dbReference type="InterPro" id="IPR029058">
    <property type="entry name" value="AB_hydrolase_fold"/>
</dbReference>
<dbReference type="Gene3D" id="3.40.50.1820">
    <property type="entry name" value="alpha/beta hydrolase"/>
    <property type="match status" value="1"/>
</dbReference>
<dbReference type="EMBL" id="CP034550">
    <property type="protein sequence ID" value="QFZ24819.1"/>
    <property type="molecule type" value="Genomic_DNA"/>
</dbReference>
<accession>A0A5Q0HFC8</accession>
<dbReference type="GO" id="GO:0016042">
    <property type="term" value="P:lipid catabolic process"/>
    <property type="evidence" value="ECO:0007669"/>
    <property type="project" value="UniProtKB-KW"/>
</dbReference>
<keyword evidence="1 5" id="KW-0378">Hydrolase</keyword>
<evidence type="ECO:0000256" key="1">
    <source>
        <dbReference type="ARBA" id="ARBA00022801"/>
    </source>
</evidence>